<keyword evidence="9" id="KW-1185">Reference proteome</keyword>
<evidence type="ECO:0000259" key="7">
    <source>
        <dbReference type="Pfam" id="PF07980"/>
    </source>
</evidence>
<reference evidence="8 9" key="1">
    <citation type="submission" date="2018-03" db="EMBL/GenBank/DDBJ databases">
        <authorList>
            <person name="Keele B.F."/>
        </authorList>
    </citation>
    <scope>NUCLEOTIDE SEQUENCE [LARGE SCALE GENOMIC DNA]</scope>
    <source>
        <strain evidence="8 9">YL28-9</strain>
    </source>
</reference>
<evidence type="ECO:0000256" key="2">
    <source>
        <dbReference type="ARBA" id="ARBA00006275"/>
    </source>
</evidence>
<organism evidence="8 9">
    <name type="scientific">Pedobacter yulinensis</name>
    <dbReference type="NCBI Taxonomy" id="2126353"/>
    <lineage>
        <taxon>Bacteria</taxon>
        <taxon>Pseudomonadati</taxon>
        <taxon>Bacteroidota</taxon>
        <taxon>Sphingobacteriia</taxon>
        <taxon>Sphingobacteriales</taxon>
        <taxon>Sphingobacteriaceae</taxon>
        <taxon>Pedobacter</taxon>
    </lineage>
</organism>
<dbReference type="OrthoDB" id="5694214at2"/>
<evidence type="ECO:0000313" key="9">
    <source>
        <dbReference type="Proteomes" id="UP000240912"/>
    </source>
</evidence>
<dbReference type="InterPro" id="IPR011990">
    <property type="entry name" value="TPR-like_helical_dom_sf"/>
</dbReference>
<dbReference type="PROSITE" id="PS51257">
    <property type="entry name" value="PROKAR_LIPOPROTEIN"/>
    <property type="match status" value="1"/>
</dbReference>
<evidence type="ECO:0000313" key="8">
    <source>
        <dbReference type="EMBL" id="PST82059.1"/>
    </source>
</evidence>
<gene>
    <name evidence="8" type="primary">nanU</name>
    <name evidence="8" type="ORF">C7T94_14700</name>
</gene>
<dbReference type="GO" id="GO:0009279">
    <property type="term" value="C:cell outer membrane"/>
    <property type="evidence" value="ECO:0007669"/>
    <property type="project" value="UniProtKB-SubCell"/>
</dbReference>
<keyword evidence="3 6" id="KW-0732">Signal</keyword>
<feature type="chain" id="PRO_5015419990" evidence="6">
    <location>
        <begin position="24"/>
        <end position="521"/>
    </location>
</feature>
<dbReference type="AlphaFoldDB" id="A0A2T3HHZ1"/>
<sequence>MIKNYKRLLGICLLILTALSSCKNSLELTPVSNLSDDSYWKTPDQYDAFVSGVHSRLRSHSGNFMFLGELRADIYGNDPGTTASFTGEASQGLERMWQHSLTLDIPGVSNYGGFYTNINQLNLLIGKLTTTDIVTEANKKYYLGIAYGMRAFYYFQLYRSWGKTVLQTDFIDAGNLDLFNLAKGATPAADVLKFVREDVERSLASFGTDYSIKRNKAYWSKAASLMLKAEVYLWTANRTGGTADATVAKSALTEIRTNVAGLGLVTASSNPQLSPFADVFSTKGNREMIMVARNQLNEAEMTFIPGSFTPQAGLIANFYDSLANRKFNVVSENYGGLLRAPVRIATYRKFSAQDTRRDASIQAAYSLQGNGSYKIEGTFLKKYQGQQDAGLRKYTNDYPIYRYADLLLLLAEAKVILGESPAAEINEVRARAFGSAYNAQVQGFPNQPGDSDARNAILRERLYEFVGEGKRWYDLRRMGDSFVFANTSLPATESYKLLWPVDRATLTNNRALTQTEGYPQF</sequence>
<dbReference type="RefSeq" id="WP_107216181.1">
    <property type="nucleotide sequence ID" value="NZ_KZ686270.1"/>
</dbReference>
<name>A0A2T3HHZ1_9SPHI</name>
<dbReference type="EMBL" id="PYLS01000006">
    <property type="protein sequence ID" value="PST82059.1"/>
    <property type="molecule type" value="Genomic_DNA"/>
</dbReference>
<comment type="similarity">
    <text evidence="2">Belongs to the SusD family.</text>
</comment>
<evidence type="ECO:0000256" key="1">
    <source>
        <dbReference type="ARBA" id="ARBA00004442"/>
    </source>
</evidence>
<dbReference type="NCBIfam" id="NF033072">
    <property type="entry name" value="NanU"/>
    <property type="match status" value="1"/>
</dbReference>
<evidence type="ECO:0000256" key="6">
    <source>
        <dbReference type="SAM" id="SignalP"/>
    </source>
</evidence>
<evidence type="ECO:0000256" key="3">
    <source>
        <dbReference type="ARBA" id="ARBA00022729"/>
    </source>
</evidence>
<feature type="domain" description="RagB/SusD" evidence="7">
    <location>
        <begin position="360"/>
        <end position="518"/>
    </location>
</feature>
<dbReference type="InterPro" id="IPR012944">
    <property type="entry name" value="SusD_RagB_dom"/>
</dbReference>
<dbReference type="Gene3D" id="1.25.40.390">
    <property type="match status" value="1"/>
</dbReference>
<evidence type="ECO:0000256" key="4">
    <source>
        <dbReference type="ARBA" id="ARBA00023136"/>
    </source>
</evidence>
<keyword evidence="8" id="KW-0449">Lipoprotein</keyword>
<proteinExistence type="inferred from homology"/>
<comment type="subcellular location">
    <subcellularLocation>
        <location evidence="1">Cell outer membrane</location>
    </subcellularLocation>
</comment>
<accession>A0A2T3HHZ1</accession>
<dbReference type="Proteomes" id="UP000240912">
    <property type="component" value="Unassembled WGS sequence"/>
</dbReference>
<evidence type="ECO:0000256" key="5">
    <source>
        <dbReference type="ARBA" id="ARBA00023237"/>
    </source>
</evidence>
<feature type="signal peptide" evidence="6">
    <location>
        <begin position="1"/>
        <end position="23"/>
    </location>
</feature>
<keyword evidence="4" id="KW-0472">Membrane</keyword>
<dbReference type="Pfam" id="PF07980">
    <property type="entry name" value="SusD_RagB"/>
    <property type="match status" value="1"/>
</dbReference>
<keyword evidence="5" id="KW-0998">Cell outer membrane</keyword>
<comment type="caution">
    <text evidence="8">The sequence shown here is derived from an EMBL/GenBank/DDBJ whole genome shotgun (WGS) entry which is preliminary data.</text>
</comment>
<protein>
    <submittedName>
        <fullName evidence="8">SusD family outer membrane lipoprotein NanU</fullName>
    </submittedName>
</protein>
<dbReference type="CDD" id="cd08977">
    <property type="entry name" value="SusD"/>
    <property type="match status" value="1"/>
</dbReference>
<dbReference type="SUPFAM" id="SSF48452">
    <property type="entry name" value="TPR-like"/>
    <property type="match status" value="1"/>
</dbReference>